<organism evidence="2 3">
    <name type="scientific">Aureispira anguillae</name>
    <dbReference type="NCBI Taxonomy" id="2864201"/>
    <lineage>
        <taxon>Bacteria</taxon>
        <taxon>Pseudomonadati</taxon>
        <taxon>Bacteroidota</taxon>
        <taxon>Saprospiria</taxon>
        <taxon>Saprospirales</taxon>
        <taxon>Saprospiraceae</taxon>
        <taxon>Aureispira</taxon>
    </lineage>
</organism>
<dbReference type="AlphaFoldDB" id="A0A915YBT9"/>
<feature type="domain" description="Secretion system C-terminal sorting" evidence="1">
    <location>
        <begin position="127"/>
        <end position="196"/>
    </location>
</feature>
<sequence>MIRALRTTITLFLLINTMTIAQITNKPKLDFKVIVNIPKQEIEIDWEVCLENSVAKLLDNNLQVIKIQRLCEDRRSVIDIAGLQNDLYYVEIEHYTGKGIRPIIKANKEVDATSLPKNLKPSLDFGVYPNPAQKEVTITIDMGGLKSTITILDLQGKRVQQLTVKSSRTVIDMSSLPAGTYFFRLENEKGIGVKKITKS</sequence>
<protein>
    <submittedName>
        <fullName evidence="2">T9SS type A sorting domain-containing protein</fullName>
    </submittedName>
</protein>
<evidence type="ECO:0000259" key="1">
    <source>
        <dbReference type="Pfam" id="PF18962"/>
    </source>
</evidence>
<name>A0A915YBT9_9BACT</name>
<dbReference type="KEGG" id="aup:AsAng_0009010"/>
<dbReference type="InterPro" id="IPR026444">
    <property type="entry name" value="Secre_tail"/>
</dbReference>
<dbReference type="Pfam" id="PF18962">
    <property type="entry name" value="Por_Secre_tail"/>
    <property type="match status" value="1"/>
</dbReference>
<gene>
    <name evidence="2" type="ORF">AsAng_0009010</name>
</gene>
<dbReference type="EMBL" id="AP026867">
    <property type="protein sequence ID" value="BDS10193.1"/>
    <property type="molecule type" value="Genomic_DNA"/>
</dbReference>
<accession>A0A915YBT9</accession>
<dbReference type="Proteomes" id="UP001060919">
    <property type="component" value="Chromosome"/>
</dbReference>
<keyword evidence="3" id="KW-1185">Reference proteome</keyword>
<dbReference type="RefSeq" id="WP_264791526.1">
    <property type="nucleotide sequence ID" value="NZ_AP026867.1"/>
</dbReference>
<proteinExistence type="predicted"/>
<evidence type="ECO:0000313" key="2">
    <source>
        <dbReference type="EMBL" id="BDS10193.1"/>
    </source>
</evidence>
<dbReference type="NCBIfam" id="TIGR04183">
    <property type="entry name" value="Por_Secre_tail"/>
    <property type="match status" value="1"/>
</dbReference>
<reference evidence="2" key="1">
    <citation type="submission" date="2022-09" db="EMBL/GenBank/DDBJ databases">
        <title>Aureispira anguillicida sp. nov., isolated from Leptocephalus of Japanese eel Anguilla japonica.</title>
        <authorList>
            <person name="Yuasa K."/>
            <person name="Mekata T."/>
            <person name="Ikunari K."/>
        </authorList>
    </citation>
    <scope>NUCLEOTIDE SEQUENCE</scope>
    <source>
        <strain evidence="2">EL160426</strain>
    </source>
</reference>
<evidence type="ECO:0000313" key="3">
    <source>
        <dbReference type="Proteomes" id="UP001060919"/>
    </source>
</evidence>